<dbReference type="GO" id="GO:0003989">
    <property type="term" value="F:acetyl-CoA carboxylase activity"/>
    <property type="evidence" value="ECO:0007669"/>
    <property type="project" value="InterPro"/>
</dbReference>
<accession>A0A1H8CQU1</accession>
<evidence type="ECO:0000313" key="5">
    <source>
        <dbReference type="EMBL" id="SEM97380.1"/>
    </source>
</evidence>
<dbReference type="PRINTS" id="PR01071">
    <property type="entry name" value="ACOABIOTINCC"/>
</dbReference>
<sequence>MAYTTKEIIELMEKAAQLGVSVEVTGSDFTVKIDGKAEHIYAVPSAELPQAAPASTNIQATVINPAPELTKAEENGIVVKSPIVGTYYSSPAPDKDAFITVGKTVKKGDVLFIIESMKLMNEVTSEYNGVVKEILVGNGQAVEFGQPILVLE</sequence>
<dbReference type="GO" id="GO:0006633">
    <property type="term" value="P:fatty acid biosynthetic process"/>
    <property type="evidence" value="ECO:0007669"/>
    <property type="project" value="UniProtKB-UniPathway"/>
</dbReference>
<comment type="pathway">
    <text evidence="3">Lipid metabolism; fatty acid biosynthesis.</text>
</comment>
<keyword evidence="3" id="KW-0443">Lipid metabolism</keyword>
<comment type="function">
    <text evidence="3">This protein is a component of the acetyl coenzyme A carboxylase complex; first, biotin carboxylase catalyzes the carboxylation of the carrier protein and then the transcarboxylase transfers the carboxyl group to form malonyl-CoA.</text>
</comment>
<dbReference type="STRING" id="474960.SAMN05216180_2285"/>
<dbReference type="InterPro" id="IPR011053">
    <property type="entry name" value="Single_hybrid_motif"/>
</dbReference>
<dbReference type="OrthoDB" id="9811735at2"/>
<dbReference type="PROSITE" id="PS50968">
    <property type="entry name" value="BIOTINYL_LIPOYL"/>
    <property type="match status" value="1"/>
</dbReference>
<keyword evidence="2 3" id="KW-0092">Biotin</keyword>
<dbReference type="Gene3D" id="2.40.50.100">
    <property type="match status" value="1"/>
</dbReference>
<evidence type="ECO:0000256" key="3">
    <source>
        <dbReference type="RuleBase" id="RU364072"/>
    </source>
</evidence>
<organism evidence="5 6">
    <name type="scientific">Hydrogenoanaerobacterium saccharovorans</name>
    <dbReference type="NCBI Taxonomy" id="474960"/>
    <lineage>
        <taxon>Bacteria</taxon>
        <taxon>Bacillati</taxon>
        <taxon>Bacillota</taxon>
        <taxon>Clostridia</taxon>
        <taxon>Eubacteriales</taxon>
        <taxon>Oscillospiraceae</taxon>
        <taxon>Hydrogenoanaerobacterium</taxon>
    </lineage>
</organism>
<protein>
    <recommendedName>
        <fullName evidence="1 3">Biotin carboxyl carrier protein of acetyl-CoA carboxylase</fullName>
    </recommendedName>
</protein>
<keyword evidence="3" id="KW-0444">Lipid biosynthesis</keyword>
<dbReference type="EMBL" id="FOCG01000002">
    <property type="protein sequence ID" value="SEM97380.1"/>
    <property type="molecule type" value="Genomic_DNA"/>
</dbReference>
<dbReference type="Proteomes" id="UP000199158">
    <property type="component" value="Unassembled WGS sequence"/>
</dbReference>
<dbReference type="CDD" id="cd06850">
    <property type="entry name" value="biotinyl_domain"/>
    <property type="match status" value="1"/>
</dbReference>
<dbReference type="UniPathway" id="UPA00094"/>
<gene>
    <name evidence="5" type="ORF">SAMN05216180_2285</name>
</gene>
<dbReference type="NCBIfam" id="TIGR00531">
    <property type="entry name" value="BCCP"/>
    <property type="match status" value="1"/>
</dbReference>
<dbReference type="RefSeq" id="WP_092755186.1">
    <property type="nucleotide sequence ID" value="NZ_FOCG01000002.1"/>
</dbReference>
<dbReference type="InterPro" id="IPR050709">
    <property type="entry name" value="Biotin_Carboxyl_Carrier/Decarb"/>
</dbReference>
<evidence type="ECO:0000256" key="2">
    <source>
        <dbReference type="ARBA" id="ARBA00023267"/>
    </source>
</evidence>
<dbReference type="InterPro" id="IPR001249">
    <property type="entry name" value="AcCoA_biotinCC"/>
</dbReference>
<keyword evidence="3" id="KW-0275">Fatty acid biosynthesis</keyword>
<evidence type="ECO:0000256" key="1">
    <source>
        <dbReference type="ARBA" id="ARBA00017562"/>
    </source>
</evidence>
<dbReference type="SUPFAM" id="SSF51230">
    <property type="entry name" value="Single hybrid motif"/>
    <property type="match status" value="1"/>
</dbReference>
<name>A0A1H8CQU1_9FIRM</name>
<evidence type="ECO:0000313" key="6">
    <source>
        <dbReference type="Proteomes" id="UP000199158"/>
    </source>
</evidence>
<feature type="domain" description="Lipoyl-binding" evidence="4">
    <location>
        <begin position="76"/>
        <end position="152"/>
    </location>
</feature>
<dbReference type="InterPro" id="IPR000089">
    <property type="entry name" value="Biotin_lipoyl"/>
</dbReference>
<dbReference type="PANTHER" id="PTHR45266">
    <property type="entry name" value="OXALOACETATE DECARBOXYLASE ALPHA CHAIN"/>
    <property type="match status" value="1"/>
</dbReference>
<dbReference type="GO" id="GO:0009317">
    <property type="term" value="C:acetyl-CoA carboxylase complex"/>
    <property type="evidence" value="ECO:0007669"/>
    <property type="project" value="InterPro"/>
</dbReference>
<dbReference type="PANTHER" id="PTHR45266:SF3">
    <property type="entry name" value="OXALOACETATE DECARBOXYLASE ALPHA CHAIN"/>
    <property type="match status" value="1"/>
</dbReference>
<keyword evidence="6" id="KW-1185">Reference proteome</keyword>
<keyword evidence="3" id="KW-0276">Fatty acid metabolism</keyword>
<reference evidence="5 6" key="1">
    <citation type="submission" date="2016-10" db="EMBL/GenBank/DDBJ databases">
        <authorList>
            <person name="de Groot N.N."/>
        </authorList>
    </citation>
    <scope>NUCLEOTIDE SEQUENCE [LARGE SCALE GENOMIC DNA]</scope>
    <source>
        <strain evidence="5 6">CGMCC 1.5070</strain>
    </source>
</reference>
<dbReference type="AlphaFoldDB" id="A0A1H8CQU1"/>
<proteinExistence type="predicted"/>
<dbReference type="Pfam" id="PF00364">
    <property type="entry name" value="Biotin_lipoyl"/>
    <property type="match status" value="1"/>
</dbReference>
<evidence type="ECO:0000259" key="4">
    <source>
        <dbReference type="PROSITE" id="PS50968"/>
    </source>
</evidence>